<evidence type="ECO:0000259" key="6">
    <source>
        <dbReference type="Pfam" id="PF00724"/>
    </source>
</evidence>
<dbReference type="Proteomes" id="UP000195981">
    <property type="component" value="Unassembled WGS sequence"/>
</dbReference>
<dbReference type="Pfam" id="PF00724">
    <property type="entry name" value="Oxidored_FMN"/>
    <property type="match status" value="1"/>
</dbReference>
<dbReference type="SUPFAM" id="SSF51395">
    <property type="entry name" value="FMN-linked oxidoreductases"/>
    <property type="match status" value="1"/>
</dbReference>
<proteinExistence type="predicted"/>
<protein>
    <submittedName>
        <fullName evidence="7">NADH-dependent flavin oxidoreductase</fullName>
    </submittedName>
</protein>
<dbReference type="PANTHER" id="PTHR43303:SF4">
    <property type="entry name" value="NADPH DEHYDROGENASE C23G7.10C-RELATED"/>
    <property type="match status" value="1"/>
</dbReference>
<dbReference type="PANTHER" id="PTHR43303">
    <property type="entry name" value="NADPH DEHYDROGENASE C23G7.10C-RELATED"/>
    <property type="match status" value="1"/>
</dbReference>
<evidence type="ECO:0000256" key="5">
    <source>
        <dbReference type="ARBA" id="ARBA00023002"/>
    </source>
</evidence>
<evidence type="ECO:0000313" key="8">
    <source>
        <dbReference type="Proteomes" id="UP000195981"/>
    </source>
</evidence>
<dbReference type="GO" id="GO:0010181">
    <property type="term" value="F:FMN binding"/>
    <property type="evidence" value="ECO:0007669"/>
    <property type="project" value="InterPro"/>
</dbReference>
<dbReference type="InterPro" id="IPR013785">
    <property type="entry name" value="Aldolase_TIM"/>
</dbReference>
<gene>
    <name evidence="7" type="ORF">FM110_07380</name>
</gene>
<evidence type="ECO:0000256" key="4">
    <source>
        <dbReference type="ARBA" id="ARBA00022857"/>
    </source>
</evidence>
<dbReference type="InterPro" id="IPR044152">
    <property type="entry name" value="YqjM-like"/>
</dbReference>
<evidence type="ECO:0000256" key="2">
    <source>
        <dbReference type="ARBA" id="ARBA00022630"/>
    </source>
</evidence>
<evidence type="ECO:0000256" key="1">
    <source>
        <dbReference type="ARBA" id="ARBA00001917"/>
    </source>
</evidence>
<feature type="domain" description="NADH:flavin oxidoreductase/NADH oxidase N-terminal" evidence="6">
    <location>
        <begin position="15"/>
        <end position="352"/>
    </location>
</feature>
<name>A0A1X6X114_9MICO</name>
<keyword evidence="3" id="KW-0288">FMN</keyword>
<organism evidence="7 8">
    <name type="scientific">Brachybacterium nesterenkovii</name>
    <dbReference type="NCBI Taxonomy" id="47847"/>
    <lineage>
        <taxon>Bacteria</taxon>
        <taxon>Bacillati</taxon>
        <taxon>Actinomycetota</taxon>
        <taxon>Actinomycetes</taxon>
        <taxon>Micrococcales</taxon>
        <taxon>Dermabacteraceae</taxon>
        <taxon>Brachybacterium</taxon>
    </lineage>
</organism>
<dbReference type="RefSeq" id="WP_087104091.1">
    <property type="nucleotide sequence ID" value="NZ_FWFG01000064.1"/>
</dbReference>
<dbReference type="GO" id="GO:0050661">
    <property type="term" value="F:NADP binding"/>
    <property type="evidence" value="ECO:0007669"/>
    <property type="project" value="InterPro"/>
</dbReference>
<evidence type="ECO:0000256" key="3">
    <source>
        <dbReference type="ARBA" id="ARBA00022643"/>
    </source>
</evidence>
<dbReference type="GO" id="GO:0003959">
    <property type="term" value="F:NADPH dehydrogenase activity"/>
    <property type="evidence" value="ECO:0007669"/>
    <property type="project" value="InterPro"/>
</dbReference>
<evidence type="ECO:0000313" key="7">
    <source>
        <dbReference type="EMBL" id="SLM91995.1"/>
    </source>
</evidence>
<dbReference type="OrthoDB" id="3169239at2"/>
<dbReference type="EMBL" id="FWFG01000064">
    <property type="protein sequence ID" value="SLM91995.1"/>
    <property type="molecule type" value="Genomic_DNA"/>
</dbReference>
<dbReference type="Gene3D" id="3.20.20.70">
    <property type="entry name" value="Aldolase class I"/>
    <property type="match status" value="1"/>
</dbReference>
<sequence>MHESGPGGVPGDPRLLEPASLRGLTLRNRIWLAPLCQYAVTAGDGVPRHWHLMHLGARAAGGFGLIVTEAAAVSADGRTTPFDVGLWDEAQERAWEPIVRFCREQGAAFAVQLSHAGRKASIWPSLPRYARHQGTIPELSGGWRAVGPSDAPFPGLDAPEVLDAAGIARVVEDFASSAERAVRIGVDALELHFAHGYLVHQFLSPLINTRTDAYGGDRDGRFRLALEIADAVRARIPETMPLIVRLSATDWIGGGWDLEQSIDLGRRLRERGVDALHVSSGGAVIADITARSGYQIGFATEIREATGLPSAAVGLISDPHEAERIIAEGAADFVAIGRASLREPGWPQRAAAALGADVGALLPPAYVPGAW</sequence>
<keyword evidence="5" id="KW-0560">Oxidoreductase</keyword>
<dbReference type="AlphaFoldDB" id="A0A1X6X114"/>
<accession>A0A1X6X114</accession>
<keyword evidence="4" id="KW-0521">NADP</keyword>
<keyword evidence="2" id="KW-0285">Flavoprotein</keyword>
<keyword evidence="8" id="KW-1185">Reference proteome</keyword>
<reference evidence="7 8" key="1">
    <citation type="submission" date="2017-02" db="EMBL/GenBank/DDBJ databases">
        <authorList>
            <person name="Peterson S.W."/>
        </authorList>
    </citation>
    <scope>NUCLEOTIDE SEQUENCE [LARGE SCALE GENOMIC DNA]</scope>
    <source>
        <strain evidence="7 8">CIP104813</strain>
    </source>
</reference>
<dbReference type="InterPro" id="IPR001155">
    <property type="entry name" value="OxRdtase_FMN_N"/>
</dbReference>
<dbReference type="CDD" id="cd02932">
    <property type="entry name" value="OYE_YqiM_FMN"/>
    <property type="match status" value="1"/>
</dbReference>
<comment type="cofactor">
    <cofactor evidence="1">
        <name>FMN</name>
        <dbReference type="ChEBI" id="CHEBI:58210"/>
    </cofactor>
</comment>